<dbReference type="AlphaFoldDB" id="A0A3S1BQK0"/>
<comment type="caution">
    <text evidence="7">The sequence shown here is derived from an EMBL/GenBank/DDBJ whole genome shotgun (WGS) entry which is preliminary data.</text>
</comment>
<feature type="compositionally biased region" description="Polar residues" evidence="3">
    <location>
        <begin position="145"/>
        <end position="162"/>
    </location>
</feature>
<dbReference type="PROSITE" id="PS50923">
    <property type="entry name" value="SUSHI"/>
    <property type="match status" value="1"/>
</dbReference>
<evidence type="ECO:0000256" key="3">
    <source>
        <dbReference type="SAM" id="MobiDB-lite"/>
    </source>
</evidence>
<comment type="caution">
    <text evidence="2">Lacks conserved residue(s) required for the propagation of feature annotation.</text>
</comment>
<accession>A0A3S1BQK0</accession>
<keyword evidence="8" id="KW-1185">Reference proteome</keyword>
<gene>
    <name evidence="7" type="ORF">EGW08_003119</name>
</gene>
<dbReference type="InterPro" id="IPR000436">
    <property type="entry name" value="Sushi_SCR_CCP_dom"/>
</dbReference>
<dbReference type="Proteomes" id="UP000271974">
    <property type="component" value="Unassembled WGS sequence"/>
</dbReference>
<evidence type="ECO:0000259" key="6">
    <source>
        <dbReference type="PROSITE" id="PS50923"/>
    </source>
</evidence>
<feature type="disulfide bond" evidence="2">
    <location>
        <begin position="54"/>
        <end position="81"/>
    </location>
</feature>
<evidence type="ECO:0000256" key="2">
    <source>
        <dbReference type="PROSITE-ProRule" id="PRU00302"/>
    </source>
</evidence>
<keyword evidence="1 2" id="KW-1015">Disulfide bond</keyword>
<feature type="transmembrane region" description="Helical" evidence="4">
    <location>
        <begin position="90"/>
        <end position="113"/>
    </location>
</feature>
<evidence type="ECO:0000313" key="7">
    <source>
        <dbReference type="EMBL" id="RUS89111.1"/>
    </source>
</evidence>
<keyword evidence="4" id="KW-0812">Transmembrane</keyword>
<evidence type="ECO:0000256" key="1">
    <source>
        <dbReference type="ARBA" id="ARBA00023157"/>
    </source>
</evidence>
<proteinExistence type="predicted"/>
<keyword evidence="4" id="KW-1133">Transmembrane helix</keyword>
<keyword evidence="2" id="KW-0768">Sushi</keyword>
<feature type="chain" id="PRO_5018674465" description="Sushi domain-containing protein" evidence="5">
    <location>
        <begin position="24"/>
        <end position="189"/>
    </location>
</feature>
<feature type="signal peptide" evidence="5">
    <location>
        <begin position="1"/>
        <end position="23"/>
    </location>
</feature>
<reference evidence="7 8" key="1">
    <citation type="submission" date="2019-01" db="EMBL/GenBank/DDBJ databases">
        <title>A draft genome assembly of the solar-powered sea slug Elysia chlorotica.</title>
        <authorList>
            <person name="Cai H."/>
            <person name="Li Q."/>
            <person name="Fang X."/>
            <person name="Li J."/>
            <person name="Curtis N.E."/>
            <person name="Altenburger A."/>
            <person name="Shibata T."/>
            <person name="Feng M."/>
            <person name="Maeda T."/>
            <person name="Schwartz J.A."/>
            <person name="Shigenobu S."/>
            <person name="Lundholm N."/>
            <person name="Nishiyama T."/>
            <person name="Yang H."/>
            <person name="Hasebe M."/>
            <person name="Li S."/>
            <person name="Pierce S.K."/>
            <person name="Wang J."/>
        </authorList>
    </citation>
    <scope>NUCLEOTIDE SEQUENCE [LARGE SCALE GENOMIC DNA]</scope>
    <source>
        <strain evidence="7">EC2010</strain>
        <tissue evidence="7">Whole organism of an adult</tissue>
    </source>
</reference>
<dbReference type="InterPro" id="IPR035976">
    <property type="entry name" value="Sushi/SCR/CCP_sf"/>
</dbReference>
<protein>
    <recommendedName>
        <fullName evidence="6">Sushi domain-containing protein</fullName>
    </recommendedName>
</protein>
<dbReference type="Pfam" id="PF00084">
    <property type="entry name" value="Sushi"/>
    <property type="match status" value="1"/>
</dbReference>
<evidence type="ECO:0000313" key="8">
    <source>
        <dbReference type="Proteomes" id="UP000271974"/>
    </source>
</evidence>
<dbReference type="Gene3D" id="2.10.70.10">
    <property type="entry name" value="Complement Module, domain 1"/>
    <property type="match status" value="1"/>
</dbReference>
<dbReference type="EMBL" id="RQTK01000065">
    <property type="protein sequence ID" value="RUS89111.1"/>
    <property type="molecule type" value="Genomic_DNA"/>
</dbReference>
<keyword evidence="5" id="KW-0732">Signal</keyword>
<evidence type="ECO:0000256" key="4">
    <source>
        <dbReference type="SAM" id="Phobius"/>
    </source>
</evidence>
<name>A0A3S1BQK0_ELYCH</name>
<feature type="region of interest" description="Disordered" evidence="3">
    <location>
        <begin position="128"/>
        <end position="189"/>
    </location>
</feature>
<organism evidence="7 8">
    <name type="scientific">Elysia chlorotica</name>
    <name type="common">Eastern emerald elysia</name>
    <name type="synonym">Sea slug</name>
    <dbReference type="NCBI Taxonomy" id="188477"/>
    <lineage>
        <taxon>Eukaryota</taxon>
        <taxon>Metazoa</taxon>
        <taxon>Spiralia</taxon>
        <taxon>Lophotrochozoa</taxon>
        <taxon>Mollusca</taxon>
        <taxon>Gastropoda</taxon>
        <taxon>Heterobranchia</taxon>
        <taxon>Euthyneura</taxon>
        <taxon>Panpulmonata</taxon>
        <taxon>Sacoglossa</taxon>
        <taxon>Placobranchoidea</taxon>
        <taxon>Plakobranchidae</taxon>
        <taxon>Elysia</taxon>
    </lineage>
</organism>
<dbReference type="SUPFAM" id="SSF57535">
    <property type="entry name" value="Complement control module/SCR domain"/>
    <property type="match status" value="1"/>
</dbReference>
<evidence type="ECO:0000256" key="5">
    <source>
        <dbReference type="SAM" id="SignalP"/>
    </source>
</evidence>
<keyword evidence="4" id="KW-0472">Membrane</keyword>
<feature type="domain" description="Sushi" evidence="6">
    <location>
        <begin position="14"/>
        <end position="83"/>
    </location>
</feature>
<dbReference type="OrthoDB" id="6043768at2759"/>
<sequence>MYTYILLVFGASLIFCSSPLVAAACLGLKIPSDVHLLTPLRSFYQTGATFDIVCVPGYGNDTIVQLRCDISGEWHGHWPDCSKKEEKARWWMFLLGMVALVVLVPCILPRLYFTYIDTSSPRKDWLINKRRKSSKKMSDTIRMPNISSQPAHRSTATESRNPQGMYPMPLPPIRRHREHSVNYNEHAAK</sequence>